<evidence type="ECO:0000313" key="1">
    <source>
        <dbReference type="EMBL" id="SNV51177.1"/>
    </source>
</evidence>
<dbReference type="KEGG" id="smiz:4412673_02299"/>
<gene>
    <name evidence="1" type="ORF">SAMEA4412673_02299</name>
</gene>
<evidence type="ECO:0000313" key="2">
    <source>
        <dbReference type="Proteomes" id="UP000215355"/>
    </source>
</evidence>
<sequence>MQCKELIHPFQNDPGVSQRQRVMDDLLAGTAQIDARNLADLLDYFEKLSRHINYYDADLNVSDWQSFFQNNLPFTITSILKYDADKIREKLTFYNLLFEKSPSKASLQLIVNYVYRSIIYKIYDWNSKLEASGLPVMLALNKIIKDKLSDSLKVFIVQVNSAVRYFRIKPINLMCFLGNDDWILELTDLYAVKSNQAIQDSGKNKRQRMIAMKDEILAIGESFLTVIDSLQASAESSLEPSFLSLNDEFKEKLSPHIALLFSFLKLFNYLQQDLNSFTKKHLDFFYKEVLLLRAKPAIPDQVHLVFEIQKHIQKYLLKEGIIVKDSKDANKVEIQFALDDQIVVNKTKIVEQRTLFLNNKVHASNSYLEGVYMASNAKMADAVEKPFEDMQNSSWPTLGAALSKYVDPESKFLKPYPNARLGFVLASPVLFLSEGTRKIEITLACKLHANICEDGNDAFAFYERVRTVINDKFYPINRDLIAQAVKKGISKSLKEKLEAVLWKDSPIGKQISCYYPLEEALYEKTISDVEYRELISSLEEIAALKDIFKPIKALNISLTGKKGWLIPDQSVEIVMSNLNSSGTFEITLALTLSADQEGIVNYDEELFKEGFDTALPLIKINLDDRVKIEQDVKWTSRESCCEKKSEDEIQLVSLYQFFRSVKISHTKGTKIKVNVCGLKNFVVQNSESLQNVNSPIYPFGTRPEIIDYDIKNPPNLNNPTSLNLLGPDFYIGSQEVFTKKWNEIHIKFDWKDKPTSFRDYYKGYLKDGGLFGLDENKFMINLAVLENGKWVKEKSHSSPSTKTVTIQGETYNDRKLFENNNSSTCPGSNEFDQTIFLRNTFFELNQKFSKNTSTIEQYEVGASDGFLKINLQGQDFCHKNYSYVLARQMMALGKLPDSKLEDAIYYDESGNLIVFSTNAIAQSIEDAKTVSTRVEDDVNNPSEGIKAKMGGIGAGKINEAEADSIRRTVLTPYPGEFYNKNLTGDVTLLRNQIQQIKNIISNNDSFQAVIPNEPWTPIIKKIEIDYSATAGMEDIELIHLYPFPGTYKLEQIEQQPTLLPTYCDEGNLFLALKDLEPGSTVNILFQMAEATADSESEREPVTWAYLDNNEWKPLRNGFEVLQDDTDGLTTSGIIKFSIPANISNENTVLPKGLHWIKAGIAKNSKSVSETIGLYTQAIKATFSNEPLNDKLRLDKGLPAGSISKMKDADVAIKSVSQPYDSFAGRVPEAEGHFYIRVSELLKHKNRAIQKFDYERLVLEAFPQLFKVKCVNHSFALDAHRYVNDIPMAPGYIIMAVIPDMNKLKASQLFEPRVPVSLLESIQEYLQERSSPFVKIRIMNPRYEGVNFCIKVKLLKGMDEVFYREKLKQDLREFLAPWAIGEFDKLTFGQCIYESDIVGFLESRDYLDYIVELWMKHADEQGGVMGSMTKVVCPISPRSILIAGNIDVKIEQADCESWESRKLAEPCRNPAVPIENYCNNYYA</sequence>
<dbReference type="RefSeq" id="WP_093096900.1">
    <property type="nucleotide sequence ID" value="NZ_FNGK01000001.1"/>
</dbReference>
<evidence type="ECO:0008006" key="3">
    <source>
        <dbReference type="Google" id="ProtNLM"/>
    </source>
</evidence>
<proteinExistence type="predicted"/>
<dbReference type="Proteomes" id="UP000215355">
    <property type="component" value="Chromosome 1"/>
</dbReference>
<reference evidence="1 2" key="1">
    <citation type="submission" date="2017-06" db="EMBL/GenBank/DDBJ databases">
        <authorList>
            <consortium name="Pathogen Informatics"/>
        </authorList>
    </citation>
    <scope>NUCLEOTIDE SEQUENCE [LARGE SCALE GENOMIC DNA]</scope>
    <source>
        <strain evidence="1 2">NCTC12149</strain>
    </source>
</reference>
<accession>A0AAJ4XC01</accession>
<dbReference type="EMBL" id="LT906468">
    <property type="protein sequence ID" value="SNV51177.1"/>
    <property type="molecule type" value="Genomic_DNA"/>
</dbReference>
<protein>
    <recommendedName>
        <fullName evidence="3">Baseplate J-like protein</fullName>
    </recommendedName>
</protein>
<organism evidence="1 2">
    <name type="scientific">Sphingobacterium mizutaii</name>
    <dbReference type="NCBI Taxonomy" id="1010"/>
    <lineage>
        <taxon>Bacteria</taxon>
        <taxon>Pseudomonadati</taxon>
        <taxon>Bacteroidota</taxon>
        <taxon>Sphingobacteriia</taxon>
        <taxon>Sphingobacteriales</taxon>
        <taxon>Sphingobacteriaceae</taxon>
        <taxon>Sphingobacterium</taxon>
    </lineage>
</organism>
<name>A0AAJ4XC01_9SPHI</name>